<organism evidence="3 4">
    <name type="scientific">Sesamum angolense</name>
    <dbReference type="NCBI Taxonomy" id="2727404"/>
    <lineage>
        <taxon>Eukaryota</taxon>
        <taxon>Viridiplantae</taxon>
        <taxon>Streptophyta</taxon>
        <taxon>Embryophyta</taxon>
        <taxon>Tracheophyta</taxon>
        <taxon>Spermatophyta</taxon>
        <taxon>Magnoliopsida</taxon>
        <taxon>eudicotyledons</taxon>
        <taxon>Gunneridae</taxon>
        <taxon>Pentapetalae</taxon>
        <taxon>asterids</taxon>
        <taxon>lamiids</taxon>
        <taxon>Lamiales</taxon>
        <taxon>Pedaliaceae</taxon>
        <taxon>Sesamum</taxon>
    </lineage>
</organism>
<keyword evidence="1" id="KW-0472">Membrane</keyword>
<feature type="transmembrane region" description="Helical" evidence="1">
    <location>
        <begin position="178"/>
        <end position="197"/>
    </location>
</feature>
<dbReference type="PANTHER" id="PTHR36607:SF23">
    <property type="entry name" value="AMINOTRANSFERASE-LIKE PLANT MOBILE DOMAIN-CONTAINING PROTEIN"/>
    <property type="match status" value="1"/>
</dbReference>
<proteinExistence type="predicted"/>
<sequence>MEKGTMLAVYAPLVGGRNVNWWPRLNNSSHLGKWREEVSLRTNIKAWYPLTNTLFTSAGELSISLWELLELVGLPMTGCLYDEVVPNVLEFTALTKREKDLFLVLASICLMLTTCFKVSTIKKALFTKLCIERSLKDKAYLAAYLACWLCVFVLPSKDVNSIHPSTFKMACLMASGRRVNLVIPILTSIYVGLNTVATSPKSTYSSPSFPIHFVYAWLACYFKTHYLVWQDLCGPKMTRFSSEGGAKYYDPREAHKQIPKAEFVSWACNMLVQNGPFKLVDDGNAEVLEHNYFVAIHLSYLTLCQGSKFIIEPYSPHRFGRQFGYYKDVSGTLKYDMCAASLE</sequence>
<keyword evidence="4" id="KW-1185">Reference proteome</keyword>
<dbReference type="Proteomes" id="UP001289374">
    <property type="component" value="Unassembled WGS sequence"/>
</dbReference>
<feature type="transmembrane region" description="Helical" evidence="1">
    <location>
        <begin position="209"/>
        <end position="229"/>
    </location>
</feature>
<reference evidence="3" key="1">
    <citation type="submission" date="2020-06" db="EMBL/GenBank/DDBJ databases">
        <authorList>
            <person name="Li T."/>
            <person name="Hu X."/>
            <person name="Zhang T."/>
            <person name="Song X."/>
            <person name="Zhang H."/>
            <person name="Dai N."/>
            <person name="Sheng W."/>
            <person name="Hou X."/>
            <person name="Wei L."/>
        </authorList>
    </citation>
    <scope>NUCLEOTIDE SEQUENCE</scope>
    <source>
        <strain evidence="3">K16</strain>
        <tissue evidence="3">Leaf</tissue>
    </source>
</reference>
<dbReference type="InterPro" id="IPR019557">
    <property type="entry name" value="AminoTfrase-like_pln_mobile"/>
</dbReference>
<gene>
    <name evidence="3" type="ORF">Sango_1056000</name>
</gene>
<keyword evidence="1" id="KW-0812">Transmembrane</keyword>
<accession>A0AAE1X1E7</accession>
<evidence type="ECO:0000313" key="3">
    <source>
        <dbReference type="EMBL" id="KAK4403153.1"/>
    </source>
</evidence>
<evidence type="ECO:0000256" key="1">
    <source>
        <dbReference type="SAM" id="Phobius"/>
    </source>
</evidence>
<evidence type="ECO:0000313" key="4">
    <source>
        <dbReference type="Proteomes" id="UP001289374"/>
    </source>
</evidence>
<reference evidence="3" key="2">
    <citation type="journal article" date="2024" name="Plant">
        <title>Genomic evolution and insights into agronomic trait innovations of Sesamum species.</title>
        <authorList>
            <person name="Miao H."/>
            <person name="Wang L."/>
            <person name="Qu L."/>
            <person name="Liu H."/>
            <person name="Sun Y."/>
            <person name="Le M."/>
            <person name="Wang Q."/>
            <person name="Wei S."/>
            <person name="Zheng Y."/>
            <person name="Lin W."/>
            <person name="Duan Y."/>
            <person name="Cao H."/>
            <person name="Xiong S."/>
            <person name="Wang X."/>
            <person name="Wei L."/>
            <person name="Li C."/>
            <person name="Ma Q."/>
            <person name="Ju M."/>
            <person name="Zhao R."/>
            <person name="Li G."/>
            <person name="Mu C."/>
            <person name="Tian Q."/>
            <person name="Mei H."/>
            <person name="Zhang T."/>
            <person name="Gao T."/>
            <person name="Zhang H."/>
        </authorList>
    </citation>
    <scope>NUCLEOTIDE SEQUENCE</scope>
    <source>
        <strain evidence="3">K16</strain>
    </source>
</reference>
<keyword evidence="1" id="KW-1133">Transmembrane helix</keyword>
<dbReference type="EMBL" id="JACGWL010000005">
    <property type="protein sequence ID" value="KAK4403153.1"/>
    <property type="molecule type" value="Genomic_DNA"/>
</dbReference>
<feature type="transmembrane region" description="Helical" evidence="1">
    <location>
        <begin position="139"/>
        <end position="157"/>
    </location>
</feature>
<evidence type="ECO:0000259" key="2">
    <source>
        <dbReference type="Pfam" id="PF10536"/>
    </source>
</evidence>
<feature type="transmembrane region" description="Helical" evidence="1">
    <location>
        <begin position="101"/>
        <end position="119"/>
    </location>
</feature>
<comment type="caution">
    <text evidence="3">The sequence shown here is derived from an EMBL/GenBank/DDBJ whole genome shotgun (WGS) entry which is preliminary data.</text>
</comment>
<dbReference type="Pfam" id="PF10536">
    <property type="entry name" value="PMD"/>
    <property type="match status" value="1"/>
</dbReference>
<feature type="domain" description="Aminotransferase-like plant mobile" evidence="2">
    <location>
        <begin position="45"/>
        <end position="333"/>
    </location>
</feature>
<protein>
    <recommendedName>
        <fullName evidence="2">Aminotransferase-like plant mobile domain-containing protein</fullName>
    </recommendedName>
</protein>
<name>A0AAE1X1E7_9LAMI</name>
<dbReference type="AlphaFoldDB" id="A0AAE1X1E7"/>
<dbReference type="PANTHER" id="PTHR36607">
    <property type="entry name" value="1,2-DIHYDROXY-3-KETO-5-METHYLTHIOPENTENE DIOXYGENASE 4"/>
    <property type="match status" value="1"/>
</dbReference>